<dbReference type="Pfam" id="PF13537">
    <property type="entry name" value="GATase_7"/>
    <property type="match status" value="1"/>
</dbReference>
<feature type="active site" description="For GATase activity" evidence="9">
    <location>
        <position position="2"/>
    </location>
</feature>
<dbReference type="RefSeq" id="WP_073124828.1">
    <property type="nucleotide sequence ID" value="NZ_BAABCH010000024.1"/>
</dbReference>
<dbReference type="GO" id="GO:0004066">
    <property type="term" value="F:asparagine synthase (glutamine-hydrolyzing) activity"/>
    <property type="evidence" value="ECO:0007669"/>
    <property type="project" value="UniProtKB-EC"/>
</dbReference>
<evidence type="ECO:0000313" key="13">
    <source>
        <dbReference type="EMBL" id="SHG77874.1"/>
    </source>
</evidence>
<evidence type="ECO:0000256" key="8">
    <source>
        <dbReference type="ARBA" id="ARBA00048741"/>
    </source>
</evidence>
<evidence type="ECO:0000256" key="7">
    <source>
        <dbReference type="ARBA" id="ARBA00022962"/>
    </source>
</evidence>
<evidence type="ECO:0000256" key="4">
    <source>
        <dbReference type="ARBA" id="ARBA00022741"/>
    </source>
</evidence>
<name>A0A1M5MK42_9FIRM</name>
<evidence type="ECO:0000256" key="1">
    <source>
        <dbReference type="ARBA" id="ARBA00005187"/>
    </source>
</evidence>
<evidence type="ECO:0000256" key="10">
    <source>
        <dbReference type="PIRSR" id="PIRSR001589-2"/>
    </source>
</evidence>
<evidence type="ECO:0000256" key="2">
    <source>
        <dbReference type="ARBA" id="ARBA00005752"/>
    </source>
</evidence>
<dbReference type="GO" id="GO:0005524">
    <property type="term" value="F:ATP binding"/>
    <property type="evidence" value="ECO:0007669"/>
    <property type="project" value="UniProtKB-KW"/>
</dbReference>
<dbReference type="InterPro" id="IPR017932">
    <property type="entry name" value="GATase_2_dom"/>
</dbReference>
<comment type="pathway">
    <text evidence="1">Amino-acid biosynthesis; L-asparagine biosynthesis; L-asparagine from L-aspartate (L-Gln route): step 1/1.</text>
</comment>
<comment type="similarity">
    <text evidence="2">Belongs to the asparagine synthetase family.</text>
</comment>
<comment type="catalytic activity">
    <reaction evidence="8">
        <text>L-aspartate + L-glutamine + ATP + H2O = L-asparagine + L-glutamate + AMP + diphosphate + H(+)</text>
        <dbReference type="Rhea" id="RHEA:12228"/>
        <dbReference type="ChEBI" id="CHEBI:15377"/>
        <dbReference type="ChEBI" id="CHEBI:15378"/>
        <dbReference type="ChEBI" id="CHEBI:29985"/>
        <dbReference type="ChEBI" id="CHEBI:29991"/>
        <dbReference type="ChEBI" id="CHEBI:30616"/>
        <dbReference type="ChEBI" id="CHEBI:33019"/>
        <dbReference type="ChEBI" id="CHEBI:58048"/>
        <dbReference type="ChEBI" id="CHEBI:58359"/>
        <dbReference type="ChEBI" id="CHEBI:456215"/>
        <dbReference type="EC" id="6.3.5.4"/>
    </reaction>
</comment>
<dbReference type="InterPro" id="IPR033738">
    <property type="entry name" value="AsnB_N"/>
</dbReference>
<dbReference type="STRING" id="1121321.SAMN04488530_10756"/>
<keyword evidence="7 9" id="KW-0315">Glutamine amidotransferase</keyword>
<evidence type="ECO:0000256" key="9">
    <source>
        <dbReference type="PIRSR" id="PIRSR001589-1"/>
    </source>
</evidence>
<keyword evidence="14" id="KW-1185">Reference proteome</keyword>
<dbReference type="Gene3D" id="3.40.50.620">
    <property type="entry name" value="HUPs"/>
    <property type="match status" value="1"/>
</dbReference>
<evidence type="ECO:0000256" key="3">
    <source>
        <dbReference type="ARBA" id="ARBA00012737"/>
    </source>
</evidence>
<dbReference type="SUPFAM" id="SSF52402">
    <property type="entry name" value="Adenine nucleotide alpha hydrolases-like"/>
    <property type="match status" value="1"/>
</dbReference>
<dbReference type="GO" id="GO:0006529">
    <property type="term" value="P:asparagine biosynthetic process"/>
    <property type="evidence" value="ECO:0007669"/>
    <property type="project" value="UniProtKB-KW"/>
</dbReference>
<dbReference type="InterPro" id="IPR014729">
    <property type="entry name" value="Rossmann-like_a/b/a_fold"/>
</dbReference>
<dbReference type="NCBIfam" id="TIGR01536">
    <property type="entry name" value="asn_synth_AEB"/>
    <property type="match status" value="1"/>
</dbReference>
<evidence type="ECO:0000256" key="6">
    <source>
        <dbReference type="ARBA" id="ARBA00022888"/>
    </source>
</evidence>
<dbReference type="AlphaFoldDB" id="A0A1M5MK42"/>
<evidence type="ECO:0000256" key="5">
    <source>
        <dbReference type="ARBA" id="ARBA00022840"/>
    </source>
</evidence>
<sequence>MCGYVSIYYKNNKYASLKEDVIEDINNKIFHRGPDDVGYFISEKVSLGFRRLSIIDVDNGKQPFNKGNTTMVFNGEIYNYLKLRQELKNKGYLFYTDSDTEVLLSAYIDMKEEMLDKLVGMYSFLIWDEEDKSLFGARDIFGIKPLYYIETEDFIAFASEYKSLVNLLDNRNLNKLSLQQYLSFQYPVGENTMFKDIKKIMPGHYFKIKDNKMIIEKYYDINYKSNESVTKEDVYNVIYNSIKSHMVSDVEVGTFLSGGVDSSIIAAIASKINPDIKSFSIGFGIDGYDELDIAKETADRLGIENIQINVTQDQYIRELPNIVRLLDDPLADPSAIGLYFLSREASKYVKVVLSGEGADELFGGYNIYKEYYSLKPFLNIPDRISSVINKMANSMPNIKGKNYLLRATTPLRQRYIGNAKIFENKDVENILRLYNSEYKYENITKDIYNEAENMGYDYVTTMQYIDMNTWLPGDILLKGDKMSMGASIELRVPFLDKNVFELSKGLSLKQKVTKKQSKVLLREAFEGIVPDHVVQKRKLGFPTPIRVWLKEELGDVVRKTIKDADVEQIINKEYAIELLDDHIRGVADNSRKVWTIFMFCLWHQIFVENLSVEFAH</sequence>
<dbReference type="InterPro" id="IPR006426">
    <property type="entry name" value="Asn_synth_AEB"/>
</dbReference>
<dbReference type="SUPFAM" id="SSF56235">
    <property type="entry name" value="N-terminal nucleophile aminohydrolases (Ntn hydrolases)"/>
    <property type="match status" value="1"/>
</dbReference>
<dbReference type="InterPro" id="IPR029055">
    <property type="entry name" value="Ntn_hydrolases_N"/>
</dbReference>
<dbReference type="PANTHER" id="PTHR43284:SF1">
    <property type="entry name" value="ASPARAGINE SYNTHETASE"/>
    <property type="match status" value="1"/>
</dbReference>
<dbReference type="EC" id="6.3.5.4" evidence="3"/>
<keyword evidence="6 9" id="KW-0061">Asparagine biosynthesis</keyword>
<dbReference type="CDD" id="cd00712">
    <property type="entry name" value="AsnB"/>
    <property type="match status" value="1"/>
</dbReference>
<protein>
    <recommendedName>
        <fullName evidence="3">asparagine synthase (glutamine-hydrolyzing)</fullName>
        <ecNumber evidence="3">6.3.5.4</ecNumber>
    </recommendedName>
</protein>
<proteinExistence type="inferred from homology"/>
<evidence type="ECO:0000256" key="11">
    <source>
        <dbReference type="PIRSR" id="PIRSR001589-3"/>
    </source>
</evidence>
<feature type="binding site" evidence="10">
    <location>
        <position position="99"/>
    </location>
    <ligand>
        <name>L-glutamine</name>
        <dbReference type="ChEBI" id="CHEBI:58359"/>
    </ligand>
</feature>
<dbReference type="PANTHER" id="PTHR43284">
    <property type="entry name" value="ASPARAGINE SYNTHETASE (GLUTAMINE-HYDROLYZING)"/>
    <property type="match status" value="1"/>
</dbReference>
<dbReference type="GO" id="GO:0005829">
    <property type="term" value="C:cytosol"/>
    <property type="evidence" value="ECO:0007669"/>
    <property type="project" value="TreeGrafter"/>
</dbReference>
<gene>
    <name evidence="13" type="ORF">SAMN04488530_10756</name>
</gene>
<feature type="binding site" evidence="10">
    <location>
        <position position="281"/>
    </location>
    <ligand>
        <name>ATP</name>
        <dbReference type="ChEBI" id="CHEBI:30616"/>
    </ligand>
</feature>
<accession>A0A1M5MK42</accession>
<feature type="domain" description="Glutamine amidotransferase type-2" evidence="12">
    <location>
        <begin position="2"/>
        <end position="211"/>
    </location>
</feature>
<dbReference type="OrthoDB" id="9763290at2"/>
<dbReference type="EMBL" id="FQWX01000007">
    <property type="protein sequence ID" value="SHG77874.1"/>
    <property type="molecule type" value="Genomic_DNA"/>
</dbReference>
<feature type="site" description="Important for beta-aspartyl-AMP intermediate formation" evidence="11">
    <location>
        <position position="356"/>
    </location>
</feature>
<dbReference type="Pfam" id="PF00733">
    <property type="entry name" value="Asn_synthase"/>
    <property type="match status" value="1"/>
</dbReference>
<keyword evidence="9" id="KW-0028">Amino-acid biosynthesis</keyword>
<feature type="binding site" evidence="10">
    <location>
        <begin position="354"/>
        <end position="355"/>
    </location>
    <ligand>
        <name>ATP</name>
        <dbReference type="ChEBI" id="CHEBI:30616"/>
    </ligand>
</feature>
<reference evidence="14" key="1">
    <citation type="submission" date="2016-11" db="EMBL/GenBank/DDBJ databases">
        <authorList>
            <person name="Varghese N."/>
            <person name="Submissions S."/>
        </authorList>
    </citation>
    <scope>NUCLEOTIDE SEQUENCE [LARGE SCALE GENOMIC DNA]</scope>
    <source>
        <strain evidence="14">DSM 2635</strain>
    </source>
</reference>
<keyword evidence="4 10" id="KW-0547">Nucleotide-binding</keyword>
<organism evidence="13 14">
    <name type="scientific">Asaccharospora irregularis DSM 2635</name>
    <dbReference type="NCBI Taxonomy" id="1121321"/>
    <lineage>
        <taxon>Bacteria</taxon>
        <taxon>Bacillati</taxon>
        <taxon>Bacillota</taxon>
        <taxon>Clostridia</taxon>
        <taxon>Peptostreptococcales</taxon>
        <taxon>Peptostreptococcaceae</taxon>
        <taxon>Asaccharospora</taxon>
    </lineage>
</organism>
<evidence type="ECO:0000259" key="12">
    <source>
        <dbReference type="PROSITE" id="PS51278"/>
    </source>
</evidence>
<dbReference type="PIRSF" id="PIRSF001589">
    <property type="entry name" value="Asn_synthetase_glu-h"/>
    <property type="match status" value="1"/>
</dbReference>
<evidence type="ECO:0000313" key="14">
    <source>
        <dbReference type="Proteomes" id="UP000243255"/>
    </source>
</evidence>
<dbReference type="Proteomes" id="UP000243255">
    <property type="component" value="Unassembled WGS sequence"/>
</dbReference>
<keyword evidence="5 10" id="KW-0067">ATP-binding</keyword>
<dbReference type="InterPro" id="IPR051786">
    <property type="entry name" value="ASN_synthetase/amidase"/>
</dbReference>
<dbReference type="Gene3D" id="3.60.20.10">
    <property type="entry name" value="Glutamine Phosphoribosylpyrophosphate, subunit 1, domain 1"/>
    <property type="match status" value="1"/>
</dbReference>
<dbReference type="CDD" id="cd01991">
    <property type="entry name" value="Asn_synthase_B_C"/>
    <property type="match status" value="1"/>
</dbReference>
<dbReference type="PROSITE" id="PS51278">
    <property type="entry name" value="GATASE_TYPE_2"/>
    <property type="match status" value="1"/>
</dbReference>
<dbReference type="InterPro" id="IPR001962">
    <property type="entry name" value="Asn_synthase"/>
</dbReference>